<evidence type="ECO:0000313" key="1">
    <source>
        <dbReference type="EMBL" id="TNN38240.1"/>
    </source>
</evidence>
<accession>A0A4Z2FBH4</accession>
<evidence type="ECO:0000313" key="2">
    <source>
        <dbReference type="Proteomes" id="UP000314294"/>
    </source>
</evidence>
<protein>
    <submittedName>
        <fullName evidence="1">Uncharacterized protein</fullName>
    </submittedName>
</protein>
<proteinExistence type="predicted"/>
<organism evidence="1 2">
    <name type="scientific">Liparis tanakae</name>
    <name type="common">Tanaka's snailfish</name>
    <dbReference type="NCBI Taxonomy" id="230148"/>
    <lineage>
        <taxon>Eukaryota</taxon>
        <taxon>Metazoa</taxon>
        <taxon>Chordata</taxon>
        <taxon>Craniata</taxon>
        <taxon>Vertebrata</taxon>
        <taxon>Euteleostomi</taxon>
        <taxon>Actinopterygii</taxon>
        <taxon>Neopterygii</taxon>
        <taxon>Teleostei</taxon>
        <taxon>Neoteleostei</taxon>
        <taxon>Acanthomorphata</taxon>
        <taxon>Eupercaria</taxon>
        <taxon>Perciformes</taxon>
        <taxon>Cottioidei</taxon>
        <taxon>Cottales</taxon>
        <taxon>Liparidae</taxon>
        <taxon>Liparis</taxon>
    </lineage>
</organism>
<dbReference type="Proteomes" id="UP000314294">
    <property type="component" value="Unassembled WGS sequence"/>
</dbReference>
<reference evidence="1 2" key="1">
    <citation type="submission" date="2019-03" db="EMBL/GenBank/DDBJ databases">
        <title>First draft genome of Liparis tanakae, snailfish: a comprehensive survey of snailfish specific genes.</title>
        <authorList>
            <person name="Kim W."/>
            <person name="Song I."/>
            <person name="Jeong J.-H."/>
            <person name="Kim D."/>
            <person name="Kim S."/>
            <person name="Ryu S."/>
            <person name="Song J.Y."/>
            <person name="Lee S.K."/>
        </authorList>
    </citation>
    <scope>NUCLEOTIDE SEQUENCE [LARGE SCALE GENOMIC DNA]</scope>
    <source>
        <tissue evidence="1">Muscle</tissue>
    </source>
</reference>
<gene>
    <name evidence="1" type="ORF">EYF80_051590</name>
</gene>
<keyword evidence="2" id="KW-1185">Reference proteome</keyword>
<sequence length="79" mass="8255">MTGKLQTHQRKVELIVGKAAFVVESSPSSGCHILGRLGPSDPSLVPPRGSSSLPLIYAMFPEAARAKTPDAPGRSSPES</sequence>
<name>A0A4Z2FBH4_9TELE</name>
<comment type="caution">
    <text evidence="1">The sequence shown here is derived from an EMBL/GenBank/DDBJ whole genome shotgun (WGS) entry which is preliminary data.</text>
</comment>
<dbReference type="AlphaFoldDB" id="A0A4Z2FBH4"/>
<dbReference type="EMBL" id="SRLO01001390">
    <property type="protein sequence ID" value="TNN38240.1"/>
    <property type="molecule type" value="Genomic_DNA"/>
</dbReference>